<keyword evidence="1" id="KW-0175">Coiled coil</keyword>
<gene>
    <name evidence="4" type="ORF">J8J14_10140</name>
</gene>
<feature type="transmembrane region" description="Helical" evidence="2">
    <location>
        <begin position="458"/>
        <end position="480"/>
    </location>
</feature>
<dbReference type="PANTHER" id="PTHR32309:SF13">
    <property type="entry name" value="FERRIC ENTEROBACTIN TRANSPORT PROTEIN FEPE"/>
    <property type="match status" value="1"/>
</dbReference>
<comment type="caution">
    <text evidence="4">The sequence shown here is derived from an EMBL/GenBank/DDBJ whole genome shotgun (WGS) entry which is preliminary data.</text>
</comment>
<keyword evidence="2" id="KW-1133">Transmembrane helix</keyword>
<feature type="coiled-coil region" evidence="1">
    <location>
        <begin position="166"/>
        <end position="193"/>
    </location>
</feature>
<reference evidence="4 5" key="1">
    <citation type="submission" date="2021-03" db="EMBL/GenBank/DDBJ databases">
        <authorList>
            <person name="So Y."/>
        </authorList>
    </citation>
    <scope>NUCLEOTIDE SEQUENCE [LARGE SCALE GENOMIC DNA]</scope>
    <source>
        <strain evidence="4 5">SSH11</strain>
    </source>
</reference>
<evidence type="ECO:0000256" key="1">
    <source>
        <dbReference type="SAM" id="Coils"/>
    </source>
</evidence>
<dbReference type="InterPro" id="IPR050445">
    <property type="entry name" value="Bact_polysacc_biosynth/exp"/>
</dbReference>
<protein>
    <recommendedName>
        <fullName evidence="3">Tyrosine-protein kinase G-rich domain-containing protein</fullName>
    </recommendedName>
</protein>
<proteinExistence type="predicted"/>
<accession>A0ABS4ADP9</accession>
<feature type="coiled-coil region" evidence="1">
    <location>
        <begin position="311"/>
        <end position="338"/>
    </location>
</feature>
<keyword evidence="2" id="KW-0812">Transmembrane</keyword>
<keyword evidence="5" id="KW-1185">Reference proteome</keyword>
<evidence type="ECO:0000259" key="3">
    <source>
        <dbReference type="Pfam" id="PF13807"/>
    </source>
</evidence>
<keyword evidence="2" id="KW-0472">Membrane</keyword>
<dbReference type="InterPro" id="IPR032807">
    <property type="entry name" value="GNVR"/>
</dbReference>
<dbReference type="PANTHER" id="PTHR32309">
    <property type="entry name" value="TYROSINE-PROTEIN KINASE"/>
    <property type="match status" value="1"/>
</dbReference>
<dbReference type="InterPro" id="IPR014345">
    <property type="entry name" value="XrtA_polysacc_chain"/>
</dbReference>
<evidence type="ECO:0000313" key="4">
    <source>
        <dbReference type="EMBL" id="MBP0445139.1"/>
    </source>
</evidence>
<sequence length="500" mass="54842">MLPLAQIRRYLTVGWRHRWPALLIAWVVCLAGWAGVYAIRDSYQSSARIYADADAILGQTLRGLAVDGATASQVETLQRTLLSRPNLERIYSRTDLSMRGSSVAEREEIITGLTRSIRLVPQARNLFLIEYRDHDPQIARAVVQATLDLFVERAASNDREQMQNARGFVNQQIANYEVQLREAERRRAEFRARYLDLLPSDALGGLSRFEAARTRLSVLRGELADAQGRRGMLRAQLAEIPATIQVTTVEGGDGRAAGLQQRLADLRTRYTEQHPEVREARAALARAGGGGGSVVRASRPNPAREPVELRVLEAEAAVASLERQVRDAGEEFERLEALARGAPQLQAEFTNLDRDYSVLRKSYEELLARREALQIAGAARTGADQIRLEVVEPPTVPTVPTSPNRPLLASGVLLAGLGVGVLYAFVRSLMDRSFYNVNELRELGVPVLGAISGPQFRLGVGALVLFVGALSLLFAGYSAVLLGGPELVAAVPRLLSRMLA</sequence>
<organism evidence="4 5">
    <name type="scientific">Pararoseomonas baculiformis</name>
    <dbReference type="NCBI Taxonomy" id="2820812"/>
    <lineage>
        <taxon>Bacteria</taxon>
        <taxon>Pseudomonadati</taxon>
        <taxon>Pseudomonadota</taxon>
        <taxon>Alphaproteobacteria</taxon>
        <taxon>Acetobacterales</taxon>
        <taxon>Acetobacteraceae</taxon>
        <taxon>Pararoseomonas</taxon>
    </lineage>
</organism>
<name>A0ABS4ADP9_9PROT</name>
<dbReference type="EMBL" id="JAGIZB010000008">
    <property type="protein sequence ID" value="MBP0445139.1"/>
    <property type="molecule type" value="Genomic_DNA"/>
</dbReference>
<dbReference type="NCBIfam" id="TIGR03007">
    <property type="entry name" value="pepcterm_ChnLen"/>
    <property type="match status" value="1"/>
</dbReference>
<feature type="transmembrane region" description="Helical" evidence="2">
    <location>
        <begin position="407"/>
        <end position="426"/>
    </location>
</feature>
<dbReference type="Pfam" id="PF13807">
    <property type="entry name" value="GNVR"/>
    <property type="match status" value="1"/>
</dbReference>
<dbReference type="Proteomes" id="UP000681594">
    <property type="component" value="Unassembled WGS sequence"/>
</dbReference>
<evidence type="ECO:0000313" key="5">
    <source>
        <dbReference type="Proteomes" id="UP000681594"/>
    </source>
</evidence>
<feature type="transmembrane region" description="Helical" evidence="2">
    <location>
        <begin position="21"/>
        <end position="39"/>
    </location>
</feature>
<feature type="domain" description="Tyrosine-protein kinase G-rich" evidence="3">
    <location>
        <begin position="345"/>
        <end position="428"/>
    </location>
</feature>
<evidence type="ECO:0000256" key="2">
    <source>
        <dbReference type="SAM" id="Phobius"/>
    </source>
</evidence>